<evidence type="ECO:0000256" key="5">
    <source>
        <dbReference type="ARBA" id="ARBA00023136"/>
    </source>
</evidence>
<keyword evidence="4 6" id="KW-1133">Transmembrane helix</keyword>
<evidence type="ECO:0000256" key="7">
    <source>
        <dbReference type="SAM" id="MobiDB-lite"/>
    </source>
</evidence>
<evidence type="ECO:0000256" key="1">
    <source>
        <dbReference type="ARBA" id="ARBA00004477"/>
    </source>
</evidence>
<dbReference type="GO" id="GO:0005789">
    <property type="term" value="C:endoplasmic reticulum membrane"/>
    <property type="evidence" value="ECO:0007669"/>
    <property type="project" value="UniProtKB-SubCell"/>
</dbReference>
<evidence type="ECO:0000313" key="10">
    <source>
        <dbReference type="Proteomes" id="UP001165080"/>
    </source>
</evidence>
<dbReference type="Pfam" id="PF02453">
    <property type="entry name" value="Reticulon"/>
    <property type="match status" value="1"/>
</dbReference>
<dbReference type="InterPro" id="IPR003388">
    <property type="entry name" value="Reticulon"/>
</dbReference>
<feature type="region of interest" description="Disordered" evidence="7">
    <location>
        <begin position="91"/>
        <end position="113"/>
    </location>
</feature>
<reference evidence="9 10" key="1">
    <citation type="journal article" date="2023" name="Commun. Biol.">
        <title>Reorganization of the ancestral sex-determining regions during the evolution of trioecy in Pleodorina starrii.</title>
        <authorList>
            <person name="Takahashi K."/>
            <person name="Suzuki S."/>
            <person name="Kawai-Toyooka H."/>
            <person name="Yamamoto K."/>
            <person name="Hamaji T."/>
            <person name="Ootsuki R."/>
            <person name="Yamaguchi H."/>
            <person name="Kawachi M."/>
            <person name="Higashiyama T."/>
            <person name="Nozaki H."/>
        </authorList>
    </citation>
    <scope>NUCLEOTIDE SEQUENCE [LARGE SCALE GENOMIC DNA]</scope>
    <source>
        <strain evidence="9 10">NIES-4479</strain>
    </source>
</reference>
<evidence type="ECO:0000256" key="6">
    <source>
        <dbReference type="RuleBase" id="RU363132"/>
    </source>
</evidence>
<feature type="transmembrane region" description="Helical" evidence="6">
    <location>
        <begin position="257"/>
        <end position="283"/>
    </location>
</feature>
<proteinExistence type="predicted"/>
<feature type="transmembrane region" description="Helical" evidence="6">
    <location>
        <begin position="183"/>
        <end position="204"/>
    </location>
</feature>
<feature type="transmembrane region" description="Helical" evidence="6">
    <location>
        <begin position="216"/>
        <end position="237"/>
    </location>
</feature>
<evidence type="ECO:0000256" key="3">
    <source>
        <dbReference type="ARBA" id="ARBA00022824"/>
    </source>
</evidence>
<keyword evidence="3 6" id="KW-0256">Endoplasmic reticulum</keyword>
<dbReference type="PANTHER" id="PTHR10994:SF193">
    <property type="entry name" value="RETICULON-LIKE PROTEIN"/>
    <property type="match status" value="1"/>
</dbReference>
<feature type="transmembrane region" description="Helical" evidence="6">
    <location>
        <begin position="160"/>
        <end position="177"/>
    </location>
</feature>
<accession>A0A9W6F1U7</accession>
<dbReference type="InterPro" id="IPR045064">
    <property type="entry name" value="Reticulon-like"/>
</dbReference>
<sequence length="402" mass="43820">MRPSDISFHGETRPPIAVARLKETATPSSLEALIFLTPPTSRAMAEPDMTDYDLPGKDAATKVLDAAAKVVSDSPLANVVKEAATEMKTAFGSPHPEPAPEVPEAPAASPDVNPAKQLDFNVNPPTPSTPVMIASTASDELDYNAFITETLLWTNKVRSAFYFIAGLLAWLVVRAIFTSPITLFTGTCYTLLFSLAFNFLRGAFSPRLQERCTWTNSTITQLLSAALSGAVHAAAALHDRHLNGLDALHTLEVGLGLWLLSVLGRALDAVTLLLLLHLGAFTLPLAYKVYKKRIDSTVADVYGKIHAKYEKFDRRIRATVVLVPMALMFFLLPNVDRFVAIFICLAYGRVLAKPEEYASFQKRMEPVGKTIKKAVMTPMTSAAVNAAAKYDLTPTPRKKKTT</sequence>
<keyword evidence="5 6" id="KW-0472">Membrane</keyword>
<evidence type="ECO:0000256" key="4">
    <source>
        <dbReference type="ARBA" id="ARBA00022989"/>
    </source>
</evidence>
<evidence type="ECO:0000259" key="8">
    <source>
        <dbReference type="PROSITE" id="PS50845"/>
    </source>
</evidence>
<organism evidence="9 10">
    <name type="scientific">Pleodorina starrii</name>
    <dbReference type="NCBI Taxonomy" id="330485"/>
    <lineage>
        <taxon>Eukaryota</taxon>
        <taxon>Viridiplantae</taxon>
        <taxon>Chlorophyta</taxon>
        <taxon>core chlorophytes</taxon>
        <taxon>Chlorophyceae</taxon>
        <taxon>CS clade</taxon>
        <taxon>Chlamydomonadales</taxon>
        <taxon>Volvocaceae</taxon>
        <taxon>Pleodorina</taxon>
    </lineage>
</organism>
<protein>
    <recommendedName>
        <fullName evidence="6">Reticulon-like protein</fullName>
    </recommendedName>
</protein>
<feature type="domain" description="Reticulon" evidence="8">
    <location>
        <begin position="147"/>
        <end position="320"/>
    </location>
</feature>
<comment type="subcellular location">
    <subcellularLocation>
        <location evidence="1 6">Endoplasmic reticulum membrane</location>
        <topology evidence="1 6">Multi-pass membrane protein</topology>
    </subcellularLocation>
</comment>
<gene>
    <name evidence="9" type="primary">PLEST009749</name>
    <name evidence="9" type="ORF">PLESTB_000714600</name>
</gene>
<keyword evidence="10" id="KW-1185">Reference proteome</keyword>
<evidence type="ECO:0000256" key="2">
    <source>
        <dbReference type="ARBA" id="ARBA00022692"/>
    </source>
</evidence>
<keyword evidence="2 6" id="KW-0812">Transmembrane</keyword>
<name>A0A9W6F1U7_9CHLO</name>
<dbReference type="GO" id="GO:0009617">
    <property type="term" value="P:response to bacterium"/>
    <property type="evidence" value="ECO:0007669"/>
    <property type="project" value="InterPro"/>
</dbReference>
<evidence type="ECO:0000313" key="9">
    <source>
        <dbReference type="EMBL" id="GLC53159.1"/>
    </source>
</evidence>
<feature type="transmembrane region" description="Helical" evidence="6">
    <location>
        <begin position="316"/>
        <end position="332"/>
    </location>
</feature>
<comment type="caution">
    <text evidence="9">The sequence shown here is derived from an EMBL/GenBank/DDBJ whole genome shotgun (WGS) entry which is preliminary data.</text>
</comment>
<comment type="caution">
    <text evidence="6">Lacks conserved residue(s) required for the propagation of feature annotation.</text>
</comment>
<dbReference type="AlphaFoldDB" id="A0A9W6F1U7"/>
<dbReference type="EMBL" id="BRXU01000007">
    <property type="protein sequence ID" value="GLC53159.1"/>
    <property type="molecule type" value="Genomic_DNA"/>
</dbReference>
<dbReference type="PANTHER" id="PTHR10994">
    <property type="entry name" value="RETICULON"/>
    <property type="match status" value="1"/>
</dbReference>
<dbReference type="PROSITE" id="PS50845">
    <property type="entry name" value="RETICULON"/>
    <property type="match status" value="1"/>
</dbReference>
<dbReference type="Proteomes" id="UP001165080">
    <property type="component" value="Unassembled WGS sequence"/>
</dbReference>